<feature type="region of interest" description="Disordered" evidence="1">
    <location>
        <begin position="153"/>
        <end position="246"/>
    </location>
</feature>
<evidence type="ECO:0000313" key="3">
    <source>
        <dbReference type="Proteomes" id="UP000291343"/>
    </source>
</evidence>
<feature type="compositionally biased region" description="Polar residues" evidence="1">
    <location>
        <begin position="153"/>
        <end position="180"/>
    </location>
</feature>
<feature type="compositionally biased region" description="Polar residues" evidence="1">
    <location>
        <begin position="60"/>
        <end position="72"/>
    </location>
</feature>
<feature type="compositionally biased region" description="Basic and acidic residues" evidence="1">
    <location>
        <begin position="224"/>
        <end position="242"/>
    </location>
</feature>
<dbReference type="OrthoDB" id="10530499at2759"/>
<accession>A0A482X9T2</accession>
<name>A0A482X9T2_LAOST</name>
<feature type="region of interest" description="Disordered" evidence="1">
    <location>
        <begin position="35"/>
        <end position="82"/>
    </location>
</feature>
<evidence type="ECO:0000256" key="1">
    <source>
        <dbReference type="SAM" id="MobiDB-lite"/>
    </source>
</evidence>
<dbReference type="SMR" id="A0A482X9T2"/>
<sequence>MEDQFNSPTSSIASKKENKWSAEYVDNSPEFNPISYDFLPQRGSPKGDETPVAKKKRTSLRNLGSSPITANAEQRLLPPPPSERLEDLKKFTNLYKELLSGNNDDEADEQSDSEDLLSDMLNTAECIENIITNQSNDSSPIIRAPAKGKTIRTNSLVNNGATGTQNSSLVRLGESQNSGGKTPRRAVRGESIERIRANSHINNNNTRSSTPRQKANNRLVRSGASDRKSREDTSNPRLKETPDLVPNEILLLNDGNDDGFTSIDDTTLSYLCSGSQTTTTSTQIYNTQDNKCKRDSSKMSTPSSIPAKCISKVSVPSNGSVKISATNKCLTKVAVPNKCSAQEIERKRREAIKRLLERRKINSQIQSQKVS</sequence>
<keyword evidence="3" id="KW-1185">Reference proteome</keyword>
<dbReference type="EMBL" id="QKKF02014912">
    <property type="protein sequence ID" value="RZF42503.1"/>
    <property type="molecule type" value="Genomic_DNA"/>
</dbReference>
<dbReference type="Proteomes" id="UP000291343">
    <property type="component" value="Unassembled WGS sequence"/>
</dbReference>
<gene>
    <name evidence="2" type="ORF">LSTR_LSTR004422</name>
</gene>
<reference evidence="2 3" key="1">
    <citation type="journal article" date="2017" name="Gigascience">
        <title>Genome sequence of the small brown planthopper, Laodelphax striatellus.</title>
        <authorList>
            <person name="Zhu J."/>
            <person name="Jiang F."/>
            <person name="Wang X."/>
            <person name="Yang P."/>
            <person name="Bao Y."/>
            <person name="Zhao W."/>
            <person name="Wang W."/>
            <person name="Lu H."/>
            <person name="Wang Q."/>
            <person name="Cui N."/>
            <person name="Li J."/>
            <person name="Chen X."/>
            <person name="Luo L."/>
            <person name="Yu J."/>
            <person name="Kang L."/>
            <person name="Cui F."/>
        </authorList>
    </citation>
    <scope>NUCLEOTIDE SEQUENCE [LARGE SCALE GENOMIC DNA]</scope>
    <source>
        <strain evidence="2">Lst14</strain>
    </source>
</reference>
<protein>
    <submittedName>
        <fullName evidence="2">Uncharacterized protein</fullName>
    </submittedName>
</protein>
<feature type="compositionally biased region" description="Polar residues" evidence="1">
    <location>
        <begin position="1"/>
        <end position="13"/>
    </location>
</feature>
<feature type="region of interest" description="Disordered" evidence="1">
    <location>
        <begin position="1"/>
        <end position="20"/>
    </location>
</feature>
<dbReference type="AlphaFoldDB" id="A0A482X9T2"/>
<evidence type="ECO:0000313" key="2">
    <source>
        <dbReference type="EMBL" id="RZF42503.1"/>
    </source>
</evidence>
<feature type="compositionally biased region" description="Basic and acidic residues" evidence="1">
    <location>
        <begin position="187"/>
        <end position="196"/>
    </location>
</feature>
<organism evidence="2 3">
    <name type="scientific">Laodelphax striatellus</name>
    <name type="common">Small brown planthopper</name>
    <name type="synonym">Delphax striatella</name>
    <dbReference type="NCBI Taxonomy" id="195883"/>
    <lineage>
        <taxon>Eukaryota</taxon>
        <taxon>Metazoa</taxon>
        <taxon>Ecdysozoa</taxon>
        <taxon>Arthropoda</taxon>
        <taxon>Hexapoda</taxon>
        <taxon>Insecta</taxon>
        <taxon>Pterygota</taxon>
        <taxon>Neoptera</taxon>
        <taxon>Paraneoptera</taxon>
        <taxon>Hemiptera</taxon>
        <taxon>Auchenorrhyncha</taxon>
        <taxon>Fulgoroidea</taxon>
        <taxon>Delphacidae</taxon>
        <taxon>Criomorphinae</taxon>
        <taxon>Laodelphax</taxon>
    </lineage>
</organism>
<proteinExistence type="predicted"/>
<comment type="caution">
    <text evidence="2">The sequence shown here is derived from an EMBL/GenBank/DDBJ whole genome shotgun (WGS) entry which is preliminary data.</text>
</comment>
<dbReference type="InParanoid" id="A0A482X9T2"/>
<feature type="compositionally biased region" description="Polar residues" evidence="1">
    <location>
        <begin position="199"/>
        <end position="216"/>
    </location>
</feature>